<keyword evidence="7" id="KW-1185">Reference proteome</keyword>
<reference evidence="6" key="1">
    <citation type="submission" date="2020-08" db="EMBL/GenBank/DDBJ databases">
        <title>Multicomponent nature underlies the extraordinary mechanical properties of spider dragline silk.</title>
        <authorList>
            <person name="Kono N."/>
            <person name="Nakamura H."/>
            <person name="Mori M."/>
            <person name="Yoshida Y."/>
            <person name="Ohtoshi R."/>
            <person name="Malay A.D."/>
            <person name="Moran D.A.P."/>
            <person name="Tomita M."/>
            <person name="Numata K."/>
            <person name="Arakawa K."/>
        </authorList>
    </citation>
    <scope>NUCLEOTIDE SEQUENCE</scope>
</reference>
<dbReference type="EMBL" id="BMAW01023561">
    <property type="protein sequence ID" value="GFT83311.1"/>
    <property type="molecule type" value="Genomic_DNA"/>
</dbReference>
<dbReference type="PANTHER" id="PTHR10543">
    <property type="entry name" value="BETA-CAROTENE DIOXYGENASE"/>
    <property type="match status" value="1"/>
</dbReference>
<dbReference type="GO" id="GO:0003834">
    <property type="term" value="F:beta-carotene 15,15'-dioxygenase activity"/>
    <property type="evidence" value="ECO:0007669"/>
    <property type="project" value="TreeGrafter"/>
</dbReference>
<comment type="similarity">
    <text evidence="1">Belongs to the carotenoid oxygenase family.</text>
</comment>
<organism evidence="6 7">
    <name type="scientific">Nephila pilipes</name>
    <name type="common">Giant wood spider</name>
    <name type="synonym">Nephila maculata</name>
    <dbReference type="NCBI Taxonomy" id="299642"/>
    <lineage>
        <taxon>Eukaryota</taxon>
        <taxon>Metazoa</taxon>
        <taxon>Ecdysozoa</taxon>
        <taxon>Arthropoda</taxon>
        <taxon>Chelicerata</taxon>
        <taxon>Arachnida</taxon>
        <taxon>Araneae</taxon>
        <taxon>Araneomorphae</taxon>
        <taxon>Entelegynae</taxon>
        <taxon>Araneoidea</taxon>
        <taxon>Nephilidae</taxon>
        <taxon>Nephila</taxon>
    </lineage>
</organism>
<evidence type="ECO:0000256" key="4">
    <source>
        <dbReference type="ARBA" id="ARBA00023004"/>
    </source>
</evidence>
<comment type="caution">
    <text evidence="6">The sequence shown here is derived from an EMBL/GenBank/DDBJ whole genome shotgun (WGS) entry which is preliminary data.</text>
</comment>
<keyword evidence="4 5" id="KW-0408">Iron</keyword>
<dbReference type="Proteomes" id="UP000887013">
    <property type="component" value="Unassembled WGS sequence"/>
</dbReference>
<feature type="non-terminal residue" evidence="6">
    <location>
        <position position="1"/>
    </location>
</feature>
<dbReference type="InterPro" id="IPR004294">
    <property type="entry name" value="Carotenoid_Oase"/>
</dbReference>
<protein>
    <submittedName>
        <fullName evidence="6">Beta,beta-carotene 15,15'-dioxygenase</fullName>
    </submittedName>
</protein>
<evidence type="ECO:0000256" key="3">
    <source>
        <dbReference type="ARBA" id="ARBA00023002"/>
    </source>
</evidence>
<accession>A0A8X6U6I2</accession>
<gene>
    <name evidence="6" type="primary">BCO1_0</name>
    <name evidence="6" type="ORF">NPIL_690561</name>
</gene>
<dbReference type="GO" id="GO:0042574">
    <property type="term" value="P:retinal metabolic process"/>
    <property type="evidence" value="ECO:0007669"/>
    <property type="project" value="TreeGrafter"/>
</dbReference>
<evidence type="ECO:0000256" key="1">
    <source>
        <dbReference type="ARBA" id="ARBA00006787"/>
    </source>
</evidence>
<evidence type="ECO:0000313" key="7">
    <source>
        <dbReference type="Proteomes" id="UP000887013"/>
    </source>
</evidence>
<dbReference type="AlphaFoldDB" id="A0A8X6U6I2"/>
<evidence type="ECO:0000313" key="6">
    <source>
        <dbReference type="EMBL" id="GFT83311.1"/>
    </source>
</evidence>
<keyword evidence="2 5" id="KW-0479">Metal-binding</keyword>
<dbReference type="GO" id="GO:0046872">
    <property type="term" value="F:metal ion binding"/>
    <property type="evidence" value="ECO:0007669"/>
    <property type="project" value="UniProtKB-KW"/>
</dbReference>
<name>A0A8X6U6I2_NEPPI</name>
<proteinExistence type="inferred from homology"/>
<feature type="binding site" evidence="5">
    <location>
        <position position="116"/>
    </location>
    <ligand>
        <name>Fe cation</name>
        <dbReference type="ChEBI" id="CHEBI:24875"/>
        <note>catalytic</note>
    </ligand>
</feature>
<dbReference type="Pfam" id="PF03055">
    <property type="entry name" value="RPE65"/>
    <property type="match status" value="1"/>
</dbReference>
<dbReference type="GO" id="GO:0010436">
    <property type="term" value="F:carotenoid dioxygenase activity"/>
    <property type="evidence" value="ECO:0007669"/>
    <property type="project" value="TreeGrafter"/>
</dbReference>
<comment type="cofactor">
    <cofactor evidence="5">
        <name>Fe(2+)</name>
        <dbReference type="ChEBI" id="CHEBI:29033"/>
    </cofactor>
    <text evidence="5">Binds 1 Fe(2+) ion per subunit.</text>
</comment>
<keyword evidence="3" id="KW-0560">Oxidoreductase</keyword>
<dbReference type="GO" id="GO:0016121">
    <property type="term" value="P:carotene catabolic process"/>
    <property type="evidence" value="ECO:0007669"/>
    <property type="project" value="TreeGrafter"/>
</dbReference>
<evidence type="ECO:0000256" key="2">
    <source>
        <dbReference type="ARBA" id="ARBA00022723"/>
    </source>
</evidence>
<evidence type="ECO:0000256" key="5">
    <source>
        <dbReference type="PIRSR" id="PIRSR604294-1"/>
    </source>
</evidence>
<dbReference type="PANTHER" id="PTHR10543:SF24">
    <property type="entry name" value="CAROTENOID ISOMEROOXYGENASE"/>
    <property type="match status" value="1"/>
</dbReference>
<sequence>FEIPTINYSMFNAKKYRYVYSTSYFYQGDVANTLRKLDVVTEEMKTWKESSTMFPSELVYVPRPGSTLEDDGILLSVVKDVEEDARDFLLVLDARTFKVLAKAFVPRSVQLPNTLHGIFQRN</sequence>
<dbReference type="OrthoDB" id="1069523at2759"/>